<proteinExistence type="predicted"/>
<evidence type="ECO:0000313" key="3">
    <source>
        <dbReference type="Proteomes" id="UP001431209"/>
    </source>
</evidence>
<dbReference type="AlphaFoldDB" id="A0AAW2Z946"/>
<feature type="region of interest" description="Disordered" evidence="1">
    <location>
        <begin position="165"/>
        <end position="190"/>
    </location>
</feature>
<dbReference type="EMBL" id="JAOPGA020001197">
    <property type="protein sequence ID" value="KAL0485975.1"/>
    <property type="molecule type" value="Genomic_DNA"/>
</dbReference>
<feature type="compositionally biased region" description="Acidic residues" evidence="1">
    <location>
        <begin position="170"/>
        <end position="190"/>
    </location>
</feature>
<comment type="caution">
    <text evidence="2">The sequence shown here is derived from an EMBL/GenBank/DDBJ whole genome shotgun (WGS) entry which is preliminary data.</text>
</comment>
<evidence type="ECO:0000256" key="1">
    <source>
        <dbReference type="SAM" id="MobiDB-lite"/>
    </source>
</evidence>
<organism evidence="2 3">
    <name type="scientific">Acrasis kona</name>
    <dbReference type="NCBI Taxonomy" id="1008807"/>
    <lineage>
        <taxon>Eukaryota</taxon>
        <taxon>Discoba</taxon>
        <taxon>Heterolobosea</taxon>
        <taxon>Tetramitia</taxon>
        <taxon>Eutetramitia</taxon>
        <taxon>Acrasidae</taxon>
        <taxon>Acrasis</taxon>
    </lineage>
</organism>
<dbReference type="Proteomes" id="UP001431209">
    <property type="component" value="Unassembled WGS sequence"/>
</dbReference>
<gene>
    <name evidence="2" type="ORF">AKO1_012253</name>
</gene>
<reference evidence="2 3" key="1">
    <citation type="submission" date="2024-03" db="EMBL/GenBank/DDBJ databases">
        <title>The Acrasis kona genome and developmental transcriptomes reveal deep origins of eukaryotic multicellular pathways.</title>
        <authorList>
            <person name="Sheikh S."/>
            <person name="Fu C.-J."/>
            <person name="Brown M.W."/>
            <person name="Baldauf S.L."/>
        </authorList>
    </citation>
    <scope>NUCLEOTIDE SEQUENCE [LARGE SCALE GENOMIC DNA]</scope>
    <source>
        <strain evidence="2 3">ATCC MYA-3509</strain>
    </source>
</reference>
<protein>
    <submittedName>
        <fullName evidence="2">Sialidase</fullName>
    </submittedName>
</protein>
<sequence>MGNSVNITLRNNTSYKVRLTDSEIFSGYSSIINTKPVQPKSGEAVLIFTCEPRIWDTFKSDWYHAKFQFLIYSDENKQKYQFSIKVKFNDEVKSGSEIYIEPFLDESNRSFPFIYSEAIGVDPVTYKFILEEAQDITMKQSNSTLILSPEDRSLWTMTSDVPVMSSYNEEGTENDEIEDALSDDQSQETS</sequence>
<name>A0AAW2Z946_9EUKA</name>
<evidence type="ECO:0000313" key="2">
    <source>
        <dbReference type="EMBL" id="KAL0485975.1"/>
    </source>
</evidence>
<accession>A0AAW2Z946</accession>
<keyword evidence="3" id="KW-1185">Reference proteome</keyword>